<name>A0A834X439_9FABA</name>
<proteinExistence type="predicted"/>
<evidence type="ECO:0000313" key="2">
    <source>
        <dbReference type="Proteomes" id="UP000634136"/>
    </source>
</evidence>
<comment type="caution">
    <text evidence="1">The sequence shown here is derived from an EMBL/GenBank/DDBJ whole genome shotgun (WGS) entry which is preliminary data.</text>
</comment>
<keyword evidence="2" id="KW-1185">Reference proteome</keyword>
<dbReference type="Proteomes" id="UP000634136">
    <property type="component" value="Unassembled WGS sequence"/>
</dbReference>
<reference evidence="1" key="1">
    <citation type="submission" date="2020-09" db="EMBL/GenBank/DDBJ databases">
        <title>Genome-Enabled Discovery of Anthraquinone Biosynthesis in Senna tora.</title>
        <authorList>
            <person name="Kang S.-H."/>
            <person name="Pandey R.P."/>
            <person name="Lee C.-M."/>
            <person name="Sim J.-S."/>
            <person name="Jeong J.-T."/>
            <person name="Choi B.-S."/>
            <person name="Jung M."/>
            <person name="Ginzburg D."/>
            <person name="Zhao K."/>
            <person name="Won S.Y."/>
            <person name="Oh T.-J."/>
            <person name="Yu Y."/>
            <person name="Kim N.-H."/>
            <person name="Lee O.R."/>
            <person name="Lee T.-H."/>
            <person name="Bashyal P."/>
            <person name="Kim T.-S."/>
            <person name="Lee W.-H."/>
            <person name="Kawkins C."/>
            <person name="Kim C.-K."/>
            <person name="Kim J.S."/>
            <person name="Ahn B.O."/>
            <person name="Rhee S.Y."/>
            <person name="Sohng J.K."/>
        </authorList>
    </citation>
    <scope>NUCLEOTIDE SEQUENCE</scope>
    <source>
        <tissue evidence="1">Leaf</tissue>
    </source>
</reference>
<organism evidence="1 2">
    <name type="scientific">Senna tora</name>
    <dbReference type="NCBI Taxonomy" id="362788"/>
    <lineage>
        <taxon>Eukaryota</taxon>
        <taxon>Viridiplantae</taxon>
        <taxon>Streptophyta</taxon>
        <taxon>Embryophyta</taxon>
        <taxon>Tracheophyta</taxon>
        <taxon>Spermatophyta</taxon>
        <taxon>Magnoliopsida</taxon>
        <taxon>eudicotyledons</taxon>
        <taxon>Gunneridae</taxon>
        <taxon>Pentapetalae</taxon>
        <taxon>rosids</taxon>
        <taxon>fabids</taxon>
        <taxon>Fabales</taxon>
        <taxon>Fabaceae</taxon>
        <taxon>Caesalpinioideae</taxon>
        <taxon>Cassia clade</taxon>
        <taxon>Senna</taxon>
    </lineage>
</organism>
<dbReference type="EMBL" id="JAAIUW010000003">
    <property type="protein sequence ID" value="KAF7837888.1"/>
    <property type="molecule type" value="Genomic_DNA"/>
</dbReference>
<sequence length="60" mass="6955">MLPAASHLCAFLIVGRRRQGLVLRRRVETQRKGKLEASFTYSGPPLLQINWGLRFRDLNF</sequence>
<protein>
    <submittedName>
        <fullName evidence="1">Uncharacterized protein</fullName>
    </submittedName>
</protein>
<dbReference type="AlphaFoldDB" id="A0A834X439"/>
<gene>
    <name evidence="1" type="ORF">G2W53_006370</name>
</gene>
<evidence type="ECO:0000313" key="1">
    <source>
        <dbReference type="EMBL" id="KAF7837888.1"/>
    </source>
</evidence>
<accession>A0A834X439</accession>